<dbReference type="GO" id="GO:0003723">
    <property type="term" value="F:RNA binding"/>
    <property type="evidence" value="ECO:0007669"/>
    <property type="project" value="UniProtKB-UniRule"/>
</dbReference>
<comment type="caution">
    <text evidence="8">The sequence shown here is derived from an EMBL/GenBank/DDBJ whole genome shotgun (WGS) entry which is preliminary data.</text>
</comment>
<dbReference type="GO" id="GO:0003677">
    <property type="term" value="F:DNA binding"/>
    <property type="evidence" value="ECO:0007669"/>
    <property type="project" value="TreeGrafter"/>
</dbReference>
<feature type="compositionally biased region" description="Acidic residues" evidence="7">
    <location>
        <begin position="162"/>
        <end position="179"/>
    </location>
</feature>
<evidence type="ECO:0000313" key="9">
    <source>
        <dbReference type="Proteomes" id="UP000518752"/>
    </source>
</evidence>
<dbReference type="InterPro" id="IPR011082">
    <property type="entry name" value="Exosome-assoc_fac/DNA_repair"/>
</dbReference>
<evidence type="ECO:0000256" key="5">
    <source>
        <dbReference type="ARBA" id="ARBA00023242"/>
    </source>
</evidence>
<keyword evidence="9" id="KW-1185">Reference proteome</keyword>
<evidence type="ECO:0000256" key="3">
    <source>
        <dbReference type="ARBA" id="ARBA00022552"/>
    </source>
</evidence>
<comment type="subcellular location">
    <subcellularLocation>
        <location evidence="1 6">Nucleus</location>
    </subcellularLocation>
</comment>
<proteinExistence type="inferred from homology"/>
<dbReference type="OrthoDB" id="1421013at2759"/>
<dbReference type="Pfam" id="PF04000">
    <property type="entry name" value="Sas10_Utp3"/>
    <property type="match status" value="1"/>
</dbReference>
<organism evidence="8 9">
    <name type="scientific">Collybiopsis confluens</name>
    <dbReference type="NCBI Taxonomy" id="2823264"/>
    <lineage>
        <taxon>Eukaryota</taxon>
        <taxon>Fungi</taxon>
        <taxon>Dikarya</taxon>
        <taxon>Basidiomycota</taxon>
        <taxon>Agaricomycotina</taxon>
        <taxon>Agaricomycetes</taxon>
        <taxon>Agaricomycetidae</taxon>
        <taxon>Agaricales</taxon>
        <taxon>Marasmiineae</taxon>
        <taxon>Omphalotaceae</taxon>
        <taxon>Collybiopsis</taxon>
    </lineage>
</organism>
<name>A0A8H5HZW2_9AGAR</name>
<dbReference type="PANTHER" id="PTHR15341:SF3">
    <property type="entry name" value="NUCLEAR NUCLEIC ACID-BINDING PROTEIN C1D"/>
    <property type="match status" value="1"/>
</dbReference>
<dbReference type="EMBL" id="JAACJN010000005">
    <property type="protein sequence ID" value="KAF5392426.1"/>
    <property type="molecule type" value="Genomic_DNA"/>
</dbReference>
<feature type="compositionally biased region" description="Basic and acidic residues" evidence="7">
    <location>
        <begin position="180"/>
        <end position="194"/>
    </location>
</feature>
<evidence type="ECO:0000256" key="2">
    <source>
        <dbReference type="ARBA" id="ARBA00009154"/>
    </source>
</evidence>
<evidence type="ECO:0000256" key="7">
    <source>
        <dbReference type="SAM" id="MobiDB-lite"/>
    </source>
</evidence>
<dbReference type="PANTHER" id="PTHR15341">
    <property type="entry name" value="SUN-COR STEROID HORMONE RECEPTOR CO-REPRESSOR"/>
    <property type="match status" value="1"/>
</dbReference>
<comment type="function">
    <text evidence="6">Required for exosome-dependent processing of pre-rRNA and small nucleolar RNA (snRNA) precursors. Involved in processing of 35S pre-rRNA at the A0, A1 and A2 sites.</text>
</comment>
<dbReference type="GO" id="GO:0000178">
    <property type="term" value="C:exosome (RNase complex)"/>
    <property type="evidence" value="ECO:0007669"/>
    <property type="project" value="TreeGrafter"/>
</dbReference>
<reference evidence="8 9" key="1">
    <citation type="journal article" date="2020" name="ISME J.">
        <title>Uncovering the hidden diversity of litter-decomposition mechanisms in mushroom-forming fungi.</title>
        <authorList>
            <person name="Floudas D."/>
            <person name="Bentzer J."/>
            <person name="Ahren D."/>
            <person name="Johansson T."/>
            <person name="Persson P."/>
            <person name="Tunlid A."/>
        </authorList>
    </citation>
    <scope>NUCLEOTIDE SEQUENCE [LARGE SCALE GENOMIC DNA]</scope>
    <source>
        <strain evidence="8 9">CBS 406.79</strain>
    </source>
</reference>
<evidence type="ECO:0000256" key="4">
    <source>
        <dbReference type="ARBA" id="ARBA00022884"/>
    </source>
</evidence>
<evidence type="ECO:0000256" key="6">
    <source>
        <dbReference type="RuleBase" id="RU368003"/>
    </source>
</evidence>
<dbReference type="AlphaFoldDB" id="A0A8H5HZW2"/>
<dbReference type="Proteomes" id="UP000518752">
    <property type="component" value="Unassembled WGS sequence"/>
</dbReference>
<feature type="region of interest" description="Disordered" evidence="7">
    <location>
        <begin position="154"/>
        <end position="222"/>
    </location>
</feature>
<keyword evidence="4 6" id="KW-0694">RNA-binding</keyword>
<evidence type="ECO:0000256" key="1">
    <source>
        <dbReference type="ARBA" id="ARBA00004123"/>
    </source>
</evidence>
<protein>
    <recommendedName>
        <fullName evidence="6">Exosome complex protein</fullName>
    </recommendedName>
</protein>
<gene>
    <name evidence="8" type="ORF">D9757_002295</name>
</gene>
<evidence type="ECO:0000313" key="8">
    <source>
        <dbReference type="EMBL" id="KAF5392426.1"/>
    </source>
</evidence>
<comment type="similarity">
    <text evidence="2 6">Belongs to the C1D family.</text>
</comment>
<sequence>MASAEARKAKSRLSASLDVVEASMEPLFSSQQSLPEILLGLEPLQQAKLQTALPYLVYDLIFIYLRTRGIDPKSHPVINELDRVRQYFDKIKDAENPSVRATQVDKAAANRFIKHAISQAQISPDLANSSRGEGTSTLVHVPAKVTSKMLEREEWQRRVEDAGSEEDDDELEGWEGVEDDASKGKEKAPEEKSGSKRRLPTMAPFGYADAPKKAGKKKAKRA</sequence>
<keyword evidence="5 6" id="KW-0539">Nucleus</keyword>
<dbReference type="GO" id="GO:0005730">
    <property type="term" value="C:nucleolus"/>
    <property type="evidence" value="ECO:0007669"/>
    <property type="project" value="TreeGrafter"/>
</dbReference>
<dbReference type="GO" id="GO:0010468">
    <property type="term" value="P:regulation of gene expression"/>
    <property type="evidence" value="ECO:0007669"/>
    <property type="project" value="TreeGrafter"/>
</dbReference>
<dbReference type="InterPro" id="IPR007146">
    <property type="entry name" value="Sas10/Utp3/C1D"/>
</dbReference>
<feature type="compositionally biased region" description="Basic residues" evidence="7">
    <location>
        <begin position="213"/>
        <end position="222"/>
    </location>
</feature>
<accession>A0A8H5HZW2</accession>
<keyword evidence="3 6" id="KW-0698">rRNA processing</keyword>
<dbReference type="GO" id="GO:0000460">
    <property type="term" value="P:maturation of 5.8S rRNA"/>
    <property type="evidence" value="ECO:0007669"/>
    <property type="project" value="TreeGrafter"/>
</dbReference>